<feature type="region of interest" description="Disordered" evidence="2">
    <location>
        <begin position="1"/>
        <end position="52"/>
    </location>
</feature>
<sequence>MSTPNRSLPGWGEPQRSSHSYASRIAPQLAPPSGSSQQQSDCASTDAPPHKTEQEIIRSLLFTDDEQFEALSPETQQKILDMFASLSLFQQMRDSLKGQRRAKQAEAHAKQAEANAKQAEANASQVEADWLAGAIHVCEEAERQAEEEGIEFLHSVSLIDDDVYLSMWRDSY</sequence>
<comment type="caution">
    <text evidence="3">The sequence shown here is derived from an EMBL/GenBank/DDBJ whole genome shotgun (WGS) entry which is preliminary data.</text>
</comment>
<evidence type="ECO:0000256" key="1">
    <source>
        <dbReference type="SAM" id="Coils"/>
    </source>
</evidence>
<reference evidence="3" key="1">
    <citation type="submission" date="2023-02" db="EMBL/GenBank/DDBJ databases">
        <title>Colletotrichum kahawae CIFC_Que2 genome sequencing and assembly.</title>
        <authorList>
            <person name="Baroncelli R."/>
        </authorList>
    </citation>
    <scope>NUCLEOTIDE SEQUENCE</scope>
    <source>
        <strain evidence="3">CIFC_Que2</strain>
    </source>
</reference>
<feature type="coiled-coil region" evidence="1">
    <location>
        <begin position="102"/>
        <end position="129"/>
    </location>
</feature>
<dbReference type="Proteomes" id="UP001281614">
    <property type="component" value="Unassembled WGS sequence"/>
</dbReference>
<evidence type="ECO:0000256" key="2">
    <source>
        <dbReference type="SAM" id="MobiDB-lite"/>
    </source>
</evidence>
<evidence type="ECO:0000313" key="3">
    <source>
        <dbReference type="EMBL" id="KAK2756626.1"/>
    </source>
</evidence>
<keyword evidence="1" id="KW-0175">Coiled coil</keyword>
<proteinExistence type="predicted"/>
<name>A0AAE0D5N4_COLKA</name>
<protein>
    <submittedName>
        <fullName evidence="3">Uncharacterized protein</fullName>
    </submittedName>
</protein>
<evidence type="ECO:0000313" key="4">
    <source>
        <dbReference type="Proteomes" id="UP001281614"/>
    </source>
</evidence>
<dbReference type="EMBL" id="VYYT01000208">
    <property type="protein sequence ID" value="KAK2756626.1"/>
    <property type="molecule type" value="Genomic_DNA"/>
</dbReference>
<organism evidence="3 4">
    <name type="scientific">Colletotrichum kahawae</name>
    <name type="common">Coffee berry disease fungus</name>
    <dbReference type="NCBI Taxonomy" id="34407"/>
    <lineage>
        <taxon>Eukaryota</taxon>
        <taxon>Fungi</taxon>
        <taxon>Dikarya</taxon>
        <taxon>Ascomycota</taxon>
        <taxon>Pezizomycotina</taxon>
        <taxon>Sordariomycetes</taxon>
        <taxon>Hypocreomycetidae</taxon>
        <taxon>Glomerellales</taxon>
        <taxon>Glomerellaceae</taxon>
        <taxon>Colletotrichum</taxon>
        <taxon>Colletotrichum gloeosporioides species complex</taxon>
    </lineage>
</organism>
<accession>A0AAE0D5N4</accession>
<gene>
    <name evidence="3" type="ORF">CKAH01_17134</name>
</gene>
<feature type="compositionally biased region" description="Polar residues" evidence="2">
    <location>
        <begin position="33"/>
        <end position="43"/>
    </location>
</feature>
<keyword evidence="4" id="KW-1185">Reference proteome</keyword>
<dbReference type="AlphaFoldDB" id="A0AAE0D5N4"/>